<comment type="subcellular location">
    <subcellularLocation>
        <location evidence="1">Membrane</location>
        <topology evidence="1">Multi-pass membrane protein</topology>
    </subcellularLocation>
</comment>
<feature type="transmembrane region" description="Helical" evidence="5">
    <location>
        <begin position="26"/>
        <end position="44"/>
    </location>
</feature>
<dbReference type="GO" id="GO:0022857">
    <property type="term" value="F:transmembrane transporter activity"/>
    <property type="evidence" value="ECO:0007669"/>
    <property type="project" value="InterPro"/>
</dbReference>
<feature type="transmembrane region" description="Helical" evidence="5">
    <location>
        <begin position="410"/>
        <end position="432"/>
    </location>
</feature>
<dbReference type="PROSITE" id="PS50850">
    <property type="entry name" value="MFS"/>
    <property type="match status" value="1"/>
</dbReference>
<evidence type="ECO:0000256" key="1">
    <source>
        <dbReference type="ARBA" id="ARBA00004141"/>
    </source>
</evidence>
<dbReference type="Gene3D" id="1.20.1250.20">
    <property type="entry name" value="MFS general substrate transporter like domains"/>
    <property type="match status" value="2"/>
</dbReference>
<feature type="transmembrane region" description="Helical" evidence="5">
    <location>
        <begin position="97"/>
        <end position="116"/>
    </location>
</feature>
<feature type="transmembrane region" description="Helical" evidence="5">
    <location>
        <begin position="219"/>
        <end position="239"/>
    </location>
</feature>
<feature type="transmembrane region" description="Helical" evidence="5">
    <location>
        <begin position="346"/>
        <end position="368"/>
    </location>
</feature>
<dbReference type="SUPFAM" id="SSF103473">
    <property type="entry name" value="MFS general substrate transporter"/>
    <property type="match status" value="1"/>
</dbReference>
<dbReference type="CDD" id="cd17504">
    <property type="entry name" value="MFS_MMR_MDR_like"/>
    <property type="match status" value="1"/>
</dbReference>
<dbReference type="InterPro" id="IPR020846">
    <property type="entry name" value="MFS_dom"/>
</dbReference>
<reference evidence="7 8" key="1">
    <citation type="submission" date="2017-11" db="EMBL/GenBank/DDBJ databases">
        <title>Isolation and Characterization of Methanofollis Species from Methane Seep Offshore SW Taiwan.</title>
        <authorList>
            <person name="Teng N.-H."/>
            <person name="Lai M.-C."/>
            <person name="Chen S.-C."/>
        </authorList>
    </citation>
    <scope>NUCLEOTIDE SEQUENCE [LARGE SCALE GENOMIC DNA]</scope>
    <source>
        <strain evidence="7 8">FWC-SCC2</strain>
    </source>
</reference>
<accession>A0A483CM02</accession>
<feature type="transmembrane region" description="Helical" evidence="5">
    <location>
        <begin position="374"/>
        <end position="398"/>
    </location>
</feature>
<feature type="transmembrane region" description="Helical" evidence="5">
    <location>
        <begin position="282"/>
        <end position="307"/>
    </location>
</feature>
<evidence type="ECO:0000256" key="4">
    <source>
        <dbReference type="ARBA" id="ARBA00023136"/>
    </source>
</evidence>
<name>A0A483CM02_9EURY</name>
<dbReference type="InterPro" id="IPR036259">
    <property type="entry name" value="MFS_trans_sf"/>
</dbReference>
<dbReference type="PANTHER" id="PTHR42718:SF35">
    <property type="entry name" value="BLL0718 PROTEIN"/>
    <property type="match status" value="1"/>
</dbReference>
<dbReference type="InterPro" id="IPR011701">
    <property type="entry name" value="MFS"/>
</dbReference>
<keyword evidence="8" id="KW-1185">Reference proteome</keyword>
<evidence type="ECO:0000256" key="5">
    <source>
        <dbReference type="SAM" id="Phobius"/>
    </source>
</evidence>
<sequence>MPLHDRIDQERKGSAVKPLIHLQERAYCRSVLAILSIAVALVMFTEAMLTPALPLIQVEFATPAVWNAWILAMVLLVGAIITPIIGTCGDIYGKKRVLTVCMIIYILGIVGGGWAPSLPALLLFRAMQGFGMGIFPLGYALIREQFPEDRVAVSIGTIAAMFGAGTLLGIFAGSWIVEHWGWRMTFQSVMPAVIVLILLIALVVVPSPRRAASLDLPGMAAFTATLLALVLMLTLGGQMGWTDPIVILLALMVPVCALVLREVERRAAQPMLNLSMVRRRSVFIALALGIIIVMATFMVIQTMPFLIESPTGLGLSSVAVGLILIPGSFADMIAGPLAGILAARKGIRITMIIGSAVLLAGAVGYVLAGRSVPGLILAGILFNAGMSATLTGNTIIIVREAVAAETATWTAVYHTAQNMGGMSGPVIAGAILGMHSVEVPGWDVPLPAAEGFLQIFQAVLLLSLLSLLIALCLRSDRGAPT</sequence>
<evidence type="ECO:0000256" key="3">
    <source>
        <dbReference type="ARBA" id="ARBA00022989"/>
    </source>
</evidence>
<feature type="transmembrane region" description="Helical" evidence="5">
    <location>
        <begin position="313"/>
        <end position="334"/>
    </location>
</feature>
<evidence type="ECO:0000313" key="8">
    <source>
        <dbReference type="Proteomes" id="UP000292580"/>
    </source>
</evidence>
<comment type="caution">
    <text evidence="7">The sequence shown here is derived from an EMBL/GenBank/DDBJ whole genome shotgun (WGS) entry which is preliminary data.</text>
</comment>
<dbReference type="GO" id="GO:0016020">
    <property type="term" value="C:membrane"/>
    <property type="evidence" value="ECO:0007669"/>
    <property type="project" value="UniProtKB-SubCell"/>
</dbReference>
<evidence type="ECO:0000259" key="6">
    <source>
        <dbReference type="PROSITE" id="PS50850"/>
    </source>
</evidence>
<dbReference type="AlphaFoldDB" id="A0A483CM02"/>
<feature type="transmembrane region" description="Helical" evidence="5">
    <location>
        <begin position="189"/>
        <end position="207"/>
    </location>
</feature>
<keyword evidence="3 5" id="KW-1133">Transmembrane helix</keyword>
<feature type="transmembrane region" description="Helical" evidence="5">
    <location>
        <begin position="245"/>
        <end position="261"/>
    </location>
</feature>
<keyword evidence="4 5" id="KW-0472">Membrane</keyword>
<dbReference type="PANTHER" id="PTHR42718">
    <property type="entry name" value="MAJOR FACILITATOR SUPERFAMILY MULTIDRUG TRANSPORTER MFSC"/>
    <property type="match status" value="1"/>
</dbReference>
<feature type="transmembrane region" description="Helical" evidence="5">
    <location>
        <begin position="452"/>
        <end position="473"/>
    </location>
</feature>
<dbReference type="Pfam" id="PF07690">
    <property type="entry name" value="MFS_1"/>
    <property type="match status" value="1"/>
</dbReference>
<proteinExistence type="predicted"/>
<feature type="transmembrane region" description="Helical" evidence="5">
    <location>
        <begin position="151"/>
        <end position="177"/>
    </location>
</feature>
<feature type="domain" description="Major facilitator superfamily (MFS) profile" evidence="6">
    <location>
        <begin position="31"/>
        <end position="478"/>
    </location>
</feature>
<feature type="transmembrane region" description="Helical" evidence="5">
    <location>
        <begin position="64"/>
        <end position="85"/>
    </location>
</feature>
<dbReference type="Proteomes" id="UP000292580">
    <property type="component" value="Unassembled WGS sequence"/>
</dbReference>
<protein>
    <recommendedName>
        <fullName evidence="6">Major facilitator superfamily (MFS) profile domain-containing protein</fullName>
    </recommendedName>
</protein>
<organism evidence="7 8">
    <name type="scientific">Methanofollis fontis</name>
    <dbReference type="NCBI Taxonomy" id="2052832"/>
    <lineage>
        <taxon>Archaea</taxon>
        <taxon>Methanobacteriati</taxon>
        <taxon>Methanobacteriota</taxon>
        <taxon>Stenosarchaea group</taxon>
        <taxon>Methanomicrobia</taxon>
        <taxon>Methanomicrobiales</taxon>
        <taxon>Methanomicrobiaceae</taxon>
        <taxon>Methanofollis</taxon>
    </lineage>
</organism>
<keyword evidence="2 5" id="KW-0812">Transmembrane</keyword>
<dbReference type="EMBL" id="PGCL01000003">
    <property type="protein sequence ID" value="TAJ44019.1"/>
    <property type="molecule type" value="Genomic_DNA"/>
</dbReference>
<feature type="transmembrane region" description="Helical" evidence="5">
    <location>
        <begin position="122"/>
        <end position="142"/>
    </location>
</feature>
<evidence type="ECO:0000256" key="2">
    <source>
        <dbReference type="ARBA" id="ARBA00022692"/>
    </source>
</evidence>
<evidence type="ECO:0000313" key="7">
    <source>
        <dbReference type="EMBL" id="TAJ44019.1"/>
    </source>
</evidence>
<gene>
    <name evidence="7" type="ORF">CUJ86_08225</name>
</gene>